<gene>
    <name evidence="2" type="ORF">SEMRO_682_G186440.1</name>
</gene>
<dbReference type="AlphaFoldDB" id="A0A9N8E556"/>
<evidence type="ECO:0008006" key="4">
    <source>
        <dbReference type="Google" id="ProtNLM"/>
    </source>
</evidence>
<feature type="compositionally biased region" description="Acidic residues" evidence="1">
    <location>
        <begin position="330"/>
        <end position="342"/>
    </location>
</feature>
<name>A0A9N8E556_9STRA</name>
<dbReference type="EMBL" id="CAICTM010000681">
    <property type="protein sequence ID" value="CAB9514896.1"/>
    <property type="molecule type" value="Genomic_DNA"/>
</dbReference>
<evidence type="ECO:0000256" key="1">
    <source>
        <dbReference type="SAM" id="MobiDB-lite"/>
    </source>
</evidence>
<sequence>MSDRSPPMPPLTGTGTGTIATVGGSKRGPRWTPKESLLLCQSFVAASEDNTEGTDMTSGLFQEKMFGKYKDLIQSNNEEFGTSYIARKATSNYNQFRRLSKYVLKYKAVEKHAGDPPSGDNDKSKYNEGIKNTFLKWHKDGTNFYDAILYCKDFLSESPKWADFEASLKDKANGGGKTKKDERPGGTKKGKQLKKDVQLVKKVLDLSGNNDNTKSEREDHRCNKEDFMKKMGHGLDVLTTCMADRNDQSLLEYLSPPSKRKFAKDLMEQRVLKKRLENQKLALEAFQDEEVQIEKIVPPHVALKDHSPTDMRLFREKQQRIKEEGKSNEEGNEEDGYGSDEE</sequence>
<feature type="compositionally biased region" description="Basic and acidic residues" evidence="1">
    <location>
        <begin position="302"/>
        <end position="329"/>
    </location>
</feature>
<comment type="caution">
    <text evidence="2">The sequence shown here is derived from an EMBL/GenBank/DDBJ whole genome shotgun (WGS) entry which is preliminary data.</text>
</comment>
<protein>
    <recommendedName>
        <fullName evidence="4">No apical meristem-associated C-terminal domain-containing protein</fullName>
    </recommendedName>
</protein>
<accession>A0A9N8E556</accession>
<organism evidence="2 3">
    <name type="scientific">Seminavis robusta</name>
    <dbReference type="NCBI Taxonomy" id="568900"/>
    <lineage>
        <taxon>Eukaryota</taxon>
        <taxon>Sar</taxon>
        <taxon>Stramenopiles</taxon>
        <taxon>Ochrophyta</taxon>
        <taxon>Bacillariophyta</taxon>
        <taxon>Bacillariophyceae</taxon>
        <taxon>Bacillariophycidae</taxon>
        <taxon>Naviculales</taxon>
        <taxon>Naviculaceae</taxon>
        <taxon>Seminavis</taxon>
    </lineage>
</organism>
<feature type="compositionally biased region" description="Pro residues" evidence="1">
    <location>
        <begin position="1"/>
        <end position="10"/>
    </location>
</feature>
<feature type="region of interest" description="Disordered" evidence="1">
    <location>
        <begin position="172"/>
        <end position="192"/>
    </location>
</feature>
<evidence type="ECO:0000313" key="3">
    <source>
        <dbReference type="Proteomes" id="UP001153069"/>
    </source>
</evidence>
<feature type="region of interest" description="Disordered" evidence="1">
    <location>
        <begin position="302"/>
        <end position="342"/>
    </location>
</feature>
<reference evidence="2" key="1">
    <citation type="submission" date="2020-06" db="EMBL/GenBank/DDBJ databases">
        <authorList>
            <consortium name="Plant Systems Biology data submission"/>
        </authorList>
    </citation>
    <scope>NUCLEOTIDE SEQUENCE</scope>
    <source>
        <strain evidence="2">D6</strain>
    </source>
</reference>
<proteinExistence type="predicted"/>
<dbReference type="Proteomes" id="UP001153069">
    <property type="component" value="Unassembled WGS sequence"/>
</dbReference>
<evidence type="ECO:0000313" key="2">
    <source>
        <dbReference type="EMBL" id="CAB9514896.1"/>
    </source>
</evidence>
<feature type="region of interest" description="Disordered" evidence="1">
    <location>
        <begin position="1"/>
        <end position="32"/>
    </location>
</feature>
<feature type="compositionally biased region" description="Basic and acidic residues" evidence="1">
    <location>
        <begin position="172"/>
        <end position="185"/>
    </location>
</feature>
<keyword evidence="3" id="KW-1185">Reference proteome</keyword>